<proteinExistence type="predicted"/>
<dbReference type="InterPro" id="IPR050300">
    <property type="entry name" value="GDXG_lipolytic_enzyme"/>
</dbReference>
<dbReference type="InterPro" id="IPR013094">
    <property type="entry name" value="AB_hydrolase_3"/>
</dbReference>
<feature type="domain" description="Alpha/beta hydrolase fold-3" evidence="3">
    <location>
        <begin position="480"/>
        <end position="562"/>
    </location>
</feature>
<evidence type="ECO:0000256" key="2">
    <source>
        <dbReference type="SAM" id="MobiDB-lite"/>
    </source>
</evidence>
<keyword evidence="5" id="KW-1185">Reference proteome</keyword>
<dbReference type="PANTHER" id="PTHR48081:SF8">
    <property type="entry name" value="ALPHA_BETA HYDROLASE FOLD-3 DOMAIN-CONTAINING PROTEIN-RELATED"/>
    <property type="match status" value="1"/>
</dbReference>
<dbReference type="GO" id="GO:0016787">
    <property type="term" value="F:hydrolase activity"/>
    <property type="evidence" value="ECO:0007669"/>
    <property type="project" value="UniProtKB-KW"/>
</dbReference>
<evidence type="ECO:0000313" key="4">
    <source>
        <dbReference type="EMBL" id="EER04086.1"/>
    </source>
</evidence>
<evidence type="ECO:0000313" key="5">
    <source>
        <dbReference type="Proteomes" id="UP000007800"/>
    </source>
</evidence>
<dbReference type="InterPro" id="IPR029058">
    <property type="entry name" value="AB_hydrolase_fold"/>
</dbReference>
<feature type="compositionally biased region" description="Polar residues" evidence="2">
    <location>
        <begin position="62"/>
        <end position="77"/>
    </location>
</feature>
<name>C5LGP1_PERM5</name>
<dbReference type="Gene3D" id="3.40.50.1820">
    <property type="entry name" value="alpha/beta hydrolase"/>
    <property type="match status" value="2"/>
</dbReference>
<dbReference type="GeneID" id="9045172"/>
<dbReference type="InParanoid" id="C5LGP1"/>
<feature type="region of interest" description="Disordered" evidence="2">
    <location>
        <begin position="37"/>
        <end position="93"/>
    </location>
</feature>
<feature type="compositionally biased region" description="Basic and acidic residues" evidence="2">
    <location>
        <begin position="1"/>
        <end position="11"/>
    </location>
</feature>
<evidence type="ECO:0000256" key="1">
    <source>
        <dbReference type="ARBA" id="ARBA00022801"/>
    </source>
</evidence>
<dbReference type="PANTHER" id="PTHR48081">
    <property type="entry name" value="AB HYDROLASE SUPERFAMILY PROTEIN C4A8.06C"/>
    <property type="match status" value="1"/>
</dbReference>
<gene>
    <name evidence="4" type="ORF">Pmar_PMAR023072</name>
</gene>
<evidence type="ECO:0000259" key="3">
    <source>
        <dbReference type="Pfam" id="PF07859"/>
    </source>
</evidence>
<dbReference type="Pfam" id="PF07859">
    <property type="entry name" value="Abhydrolase_3"/>
    <property type="match status" value="2"/>
</dbReference>
<reference evidence="4 5" key="1">
    <citation type="submission" date="2008-07" db="EMBL/GenBank/DDBJ databases">
        <authorList>
            <person name="El-Sayed N."/>
            <person name="Caler E."/>
            <person name="Inman J."/>
            <person name="Amedeo P."/>
            <person name="Hass B."/>
            <person name="Wortman J."/>
        </authorList>
    </citation>
    <scope>NUCLEOTIDE SEQUENCE [LARGE SCALE GENOMIC DNA]</scope>
    <source>
        <strain evidence="5">ATCC 50983 / TXsc</strain>
    </source>
</reference>
<feature type="region of interest" description="Disordered" evidence="2">
    <location>
        <begin position="1"/>
        <end position="22"/>
    </location>
</feature>
<feature type="region of interest" description="Disordered" evidence="2">
    <location>
        <begin position="373"/>
        <end position="472"/>
    </location>
</feature>
<dbReference type="EMBL" id="GG681874">
    <property type="protein sequence ID" value="EER04086.1"/>
    <property type="molecule type" value="Genomic_DNA"/>
</dbReference>
<feature type="compositionally biased region" description="Basic and acidic residues" evidence="2">
    <location>
        <begin position="423"/>
        <end position="455"/>
    </location>
</feature>
<dbReference type="OrthoDB" id="408631at2759"/>
<protein>
    <recommendedName>
        <fullName evidence="3">Alpha/beta hydrolase fold-3 domain-containing protein</fullName>
    </recommendedName>
</protein>
<sequence>MPEASVEKVTVHTEGLSRGSSAVITDDVADPLSVAELIGDVPEEESSPKWSDVKKEKMLPSRGSSGKITPAYSSPSLPQAEDQRDGEAPSLSASVSSVSSATVDVGVGNVSVYAPSSDASICTLGGGKPLKTHGSWSEAMWASTIGPRAAGTMLKVPLRRLMGHSKRKSWNSNMESYISALRSVGKHLSGMSVDRVRKLAEKPLPNNMLPKGVFRFAQTLRIDGNQEPLKLTWMWPNEITPLRPPELAVQEIGPSVSVLKENPVILYVPGTPFCVWGKGVHRYQSYLLAKRAEAIVCCICSDSLPPAASFQEGVTDIKAVYKHLIKSIGVDPGSIAIAGDSLGAGMAMLAVPLPSSVCLMSPITDLADQVDDLSDDLSSSTEEASVVLDEADGSTAKAAVEEEEEETGGLGDDVGTSEPSGDAVEKPVDGSSSEPKESKSESSKEADNSTEKPAETESATAATETPRKPVAAVERKENVDYVQRDLVSSVAQYAIGNCCPNSQEVSPYYADLSGLPNMLIQAGQDELFLPQIERFAAKVSAMKRPETHFQFQEYEEMVHCFELFGFCTSENEAPRRALGTMAAFVREHITLSGASESNPLA</sequence>
<dbReference type="RefSeq" id="XP_002772270.1">
    <property type="nucleotide sequence ID" value="XM_002772224.1"/>
</dbReference>
<feature type="domain" description="Alpha/beta hydrolase fold-3" evidence="3">
    <location>
        <begin position="266"/>
        <end position="369"/>
    </location>
</feature>
<organism evidence="5">
    <name type="scientific">Perkinsus marinus (strain ATCC 50983 / TXsc)</name>
    <dbReference type="NCBI Taxonomy" id="423536"/>
    <lineage>
        <taxon>Eukaryota</taxon>
        <taxon>Sar</taxon>
        <taxon>Alveolata</taxon>
        <taxon>Perkinsozoa</taxon>
        <taxon>Perkinsea</taxon>
        <taxon>Perkinsida</taxon>
        <taxon>Perkinsidae</taxon>
        <taxon>Perkinsus</taxon>
    </lineage>
</organism>
<accession>C5LGP1</accession>
<keyword evidence="1" id="KW-0378">Hydrolase</keyword>
<dbReference type="AlphaFoldDB" id="C5LGP1"/>
<dbReference type="Proteomes" id="UP000007800">
    <property type="component" value="Unassembled WGS sequence"/>
</dbReference>
<dbReference type="SUPFAM" id="SSF53474">
    <property type="entry name" value="alpha/beta-Hydrolases"/>
    <property type="match status" value="1"/>
</dbReference>